<keyword evidence="4 6" id="KW-0472">Membrane</keyword>
<gene>
    <name evidence="10" type="primary">nuoL</name>
    <name evidence="10" type="ORF">ABEG17_11350</name>
</gene>
<dbReference type="Pfam" id="PF00361">
    <property type="entry name" value="Proton_antipo_M"/>
    <property type="match status" value="1"/>
</dbReference>
<evidence type="ECO:0000313" key="10">
    <source>
        <dbReference type="EMBL" id="XBO42184.1"/>
    </source>
</evidence>
<organism evidence="10">
    <name type="scientific">Pedococcus sp. KACC 23699</name>
    <dbReference type="NCBI Taxonomy" id="3149228"/>
    <lineage>
        <taxon>Bacteria</taxon>
        <taxon>Bacillati</taxon>
        <taxon>Actinomycetota</taxon>
        <taxon>Actinomycetes</taxon>
        <taxon>Micrococcales</taxon>
        <taxon>Intrasporangiaceae</taxon>
        <taxon>Pedococcus</taxon>
    </lineage>
</organism>
<feature type="transmembrane region" description="Helical" evidence="6">
    <location>
        <begin position="300"/>
        <end position="321"/>
    </location>
</feature>
<dbReference type="InterPro" id="IPR001516">
    <property type="entry name" value="Proton_antipo_N"/>
</dbReference>
<dbReference type="InterPro" id="IPR003945">
    <property type="entry name" value="NU5C-like"/>
</dbReference>
<proteinExistence type="predicted"/>
<feature type="transmembrane region" description="Helical" evidence="6">
    <location>
        <begin position="107"/>
        <end position="127"/>
    </location>
</feature>
<feature type="transmembrane region" description="Helical" evidence="6">
    <location>
        <begin position="522"/>
        <end position="544"/>
    </location>
</feature>
<accession>A0AAU7JPZ9</accession>
<dbReference type="GO" id="GO:0012505">
    <property type="term" value="C:endomembrane system"/>
    <property type="evidence" value="ECO:0007669"/>
    <property type="project" value="UniProtKB-SubCell"/>
</dbReference>
<dbReference type="AlphaFoldDB" id="A0AAU7JPZ9"/>
<evidence type="ECO:0000259" key="9">
    <source>
        <dbReference type="Pfam" id="PF00662"/>
    </source>
</evidence>
<feature type="transmembrane region" description="Helical" evidence="6">
    <location>
        <begin position="397"/>
        <end position="417"/>
    </location>
</feature>
<feature type="transmembrane region" description="Helical" evidence="6">
    <location>
        <begin position="202"/>
        <end position="223"/>
    </location>
</feature>
<protein>
    <submittedName>
        <fullName evidence="10">NADH-quinone oxidoreductase subunit L</fullName>
    </submittedName>
</protein>
<evidence type="ECO:0000256" key="7">
    <source>
        <dbReference type="SAM" id="SignalP"/>
    </source>
</evidence>
<dbReference type="PANTHER" id="PTHR42829:SF2">
    <property type="entry name" value="NADH-UBIQUINONE OXIDOREDUCTASE CHAIN 5"/>
    <property type="match status" value="1"/>
</dbReference>
<keyword evidence="7" id="KW-0732">Signal</keyword>
<sequence>MTSLATLAAATTASAPAAATGITAYAWLLVALPLLGAAVLLLGGRATDKWGPLFATAMSWAAFLVGAIIWIAMISRAPESRAASLHLYSWVTAGSFKVDAGMLIDQLSVVFVLLVTFVGSLIHVYSLGYMEHDPDKRRFFAYLNLFVAAMLLLVLSDSYLLLYVGWEGVGLASYLLIGFWNHNPAYATAANKAFVVNRVGDVGLSIAIMIMFAAFGTVTFAGVEQAAKGSAGQGVLTAIGLMLLLGACGKSAQFPLQSWLGDAMAGPTPVSALIHAATMVTAGVYLVVRSGFIFDNAPNAQLVVVIVGAITLLFGAVVGCAKDDIKKALAASTMSQIGYMMLAAGLGPVGAAFAIFHLLTHGFFKAGMFLGAGSVMHGMDNQVDMRRFGGLSGAMKITWATFGLGWLAILGVPPFSGFWSKDKIIEAAFIGEGWRPWVFGLTALIGAGITAFYMSRLFFMTFHGKKRWTEDVHPHESPLTMTVPMMVLAVGSALLGLVLSIGGTFTNWLEPVVGAHGEEHPVLSVPLITGLTLLLVIGGIGLAWMRYWRDEVPQAQPAGSLATRAARRDLYQDDVNEGVFMRPGLHLTRALVFADNRGIDGGFGGLAALVGGTSSRLRRLQNGFARSYALTMLAGVVVILGALWVIQ</sequence>
<feature type="domain" description="NADH:quinone oxidoreductase/Mrp antiporter transmembrane" evidence="8">
    <location>
        <begin position="156"/>
        <end position="442"/>
    </location>
</feature>
<comment type="subcellular location">
    <subcellularLocation>
        <location evidence="1">Endomembrane system</location>
        <topology evidence="1">Multi-pass membrane protein</topology>
    </subcellularLocation>
    <subcellularLocation>
        <location evidence="5">Membrane</location>
        <topology evidence="5">Multi-pass membrane protein</topology>
    </subcellularLocation>
</comment>
<evidence type="ECO:0000256" key="5">
    <source>
        <dbReference type="RuleBase" id="RU000320"/>
    </source>
</evidence>
<evidence type="ECO:0000256" key="6">
    <source>
        <dbReference type="SAM" id="Phobius"/>
    </source>
</evidence>
<feature type="domain" description="NADH-Ubiquinone oxidoreductase (complex I) chain 5 N-terminal" evidence="9">
    <location>
        <begin position="90"/>
        <end position="140"/>
    </location>
</feature>
<dbReference type="InterPro" id="IPR001750">
    <property type="entry name" value="ND/Mrp_TM"/>
</dbReference>
<dbReference type="InterPro" id="IPR018393">
    <property type="entry name" value="NADHpl_OxRdtase_5_subgr"/>
</dbReference>
<dbReference type="GO" id="GO:0015990">
    <property type="term" value="P:electron transport coupled proton transport"/>
    <property type="evidence" value="ECO:0007669"/>
    <property type="project" value="TreeGrafter"/>
</dbReference>
<feature type="transmembrane region" description="Helical" evidence="6">
    <location>
        <begin position="270"/>
        <end position="288"/>
    </location>
</feature>
<feature type="transmembrane region" description="Helical" evidence="6">
    <location>
        <begin position="139"/>
        <end position="155"/>
    </location>
</feature>
<feature type="chain" id="PRO_5043941371" evidence="7">
    <location>
        <begin position="20"/>
        <end position="647"/>
    </location>
</feature>
<reference evidence="10" key="1">
    <citation type="submission" date="2024-05" db="EMBL/GenBank/DDBJ databases">
        <authorList>
            <person name="Kim S."/>
            <person name="Heo J."/>
            <person name="Choi H."/>
            <person name="Choi Y."/>
            <person name="Kwon S.-W."/>
            <person name="Kim Y."/>
        </authorList>
    </citation>
    <scope>NUCLEOTIDE SEQUENCE</scope>
    <source>
        <strain evidence="10">KACC 23699</strain>
    </source>
</reference>
<dbReference type="NCBIfam" id="NF005141">
    <property type="entry name" value="PRK06590.1"/>
    <property type="match status" value="1"/>
</dbReference>
<dbReference type="RefSeq" id="WP_406829591.1">
    <property type="nucleotide sequence ID" value="NZ_CP157483.1"/>
</dbReference>
<dbReference type="Gene3D" id="1.20.5.2700">
    <property type="match status" value="1"/>
</dbReference>
<name>A0AAU7JPZ9_9MICO</name>
<feature type="transmembrane region" description="Helical" evidence="6">
    <location>
        <begin position="24"/>
        <end position="43"/>
    </location>
</feature>
<dbReference type="GO" id="GO:0042773">
    <property type="term" value="P:ATP synthesis coupled electron transport"/>
    <property type="evidence" value="ECO:0007669"/>
    <property type="project" value="InterPro"/>
</dbReference>
<feature type="signal peptide" evidence="7">
    <location>
        <begin position="1"/>
        <end position="19"/>
    </location>
</feature>
<evidence type="ECO:0000256" key="1">
    <source>
        <dbReference type="ARBA" id="ARBA00004127"/>
    </source>
</evidence>
<dbReference type="NCBIfam" id="TIGR01974">
    <property type="entry name" value="NDH_I_L"/>
    <property type="match status" value="1"/>
</dbReference>
<evidence type="ECO:0000256" key="4">
    <source>
        <dbReference type="ARBA" id="ARBA00023136"/>
    </source>
</evidence>
<dbReference type="GO" id="GO:0008137">
    <property type="term" value="F:NADH dehydrogenase (ubiquinone) activity"/>
    <property type="evidence" value="ECO:0007669"/>
    <property type="project" value="InterPro"/>
</dbReference>
<feature type="transmembrane region" description="Helical" evidence="6">
    <location>
        <begin position="479"/>
        <end position="502"/>
    </location>
</feature>
<evidence type="ECO:0000256" key="3">
    <source>
        <dbReference type="ARBA" id="ARBA00022989"/>
    </source>
</evidence>
<dbReference type="PANTHER" id="PTHR42829">
    <property type="entry name" value="NADH-UBIQUINONE OXIDOREDUCTASE CHAIN 5"/>
    <property type="match status" value="1"/>
</dbReference>
<feature type="transmembrane region" description="Helical" evidence="6">
    <location>
        <begin position="229"/>
        <end position="249"/>
    </location>
</feature>
<dbReference type="GO" id="GO:0016020">
    <property type="term" value="C:membrane"/>
    <property type="evidence" value="ECO:0007669"/>
    <property type="project" value="UniProtKB-SubCell"/>
</dbReference>
<evidence type="ECO:0000259" key="8">
    <source>
        <dbReference type="Pfam" id="PF00361"/>
    </source>
</evidence>
<feature type="transmembrane region" description="Helical" evidence="6">
    <location>
        <begin position="437"/>
        <end position="459"/>
    </location>
</feature>
<feature type="transmembrane region" description="Helical" evidence="6">
    <location>
        <begin position="628"/>
        <end position="646"/>
    </location>
</feature>
<dbReference type="GO" id="GO:0003954">
    <property type="term" value="F:NADH dehydrogenase activity"/>
    <property type="evidence" value="ECO:0007669"/>
    <property type="project" value="TreeGrafter"/>
</dbReference>
<dbReference type="PRINTS" id="PR01434">
    <property type="entry name" value="NADHDHGNASE5"/>
</dbReference>
<evidence type="ECO:0000256" key="2">
    <source>
        <dbReference type="ARBA" id="ARBA00022692"/>
    </source>
</evidence>
<dbReference type="PRINTS" id="PR01435">
    <property type="entry name" value="NPOXDRDTASE5"/>
</dbReference>
<keyword evidence="3 6" id="KW-1133">Transmembrane helix</keyword>
<keyword evidence="2 5" id="KW-0812">Transmembrane</keyword>
<dbReference type="Pfam" id="PF00662">
    <property type="entry name" value="Proton_antipo_N"/>
    <property type="match status" value="1"/>
</dbReference>
<feature type="transmembrane region" description="Helical" evidence="6">
    <location>
        <begin position="161"/>
        <end position="181"/>
    </location>
</feature>
<feature type="transmembrane region" description="Helical" evidence="6">
    <location>
        <begin position="50"/>
        <end position="73"/>
    </location>
</feature>
<dbReference type="EMBL" id="CP157483">
    <property type="protein sequence ID" value="XBO42184.1"/>
    <property type="molecule type" value="Genomic_DNA"/>
</dbReference>